<dbReference type="PANTHER" id="PTHR11360">
    <property type="entry name" value="MONOCARBOXYLATE TRANSPORTER"/>
    <property type="match status" value="1"/>
</dbReference>
<dbReference type="InterPro" id="IPR036259">
    <property type="entry name" value="MFS_trans_sf"/>
</dbReference>
<keyword evidence="1" id="KW-0812">Transmembrane</keyword>
<organism evidence="2 3">
    <name type="scientific">Acrobeloides nanus</name>
    <dbReference type="NCBI Taxonomy" id="290746"/>
    <lineage>
        <taxon>Eukaryota</taxon>
        <taxon>Metazoa</taxon>
        <taxon>Ecdysozoa</taxon>
        <taxon>Nematoda</taxon>
        <taxon>Chromadorea</taxon>
        <taxon>Rhabditida</taxon>
        <taxon>Tylenchina</taxon>
        <taxon>Cephalobomorpha</taxon>
        <taxon>Cephaloboidea</taxon>
        <taxon>Cephalobidae</taxon>
        <taxon>Acrobeloides</taxon>
    </lineage>
</organism>
<feature type="transmembrane region" description="Helical" evidence="1">
    <location>
        <begin position="82"/>
        <end position="102"/>
    </location>
</feature>
<proteinExistence type="predicted"/>
<reference evidence="3" key="1">
    <citation type="submission" date="2022-11" db="UniProtKB">
        <authorList>
            <consortium name="WormBaseParasite"/>
        </authorList>
    </citation>
    <scope>IDENTIFICATION</scope>
</reference>
<keyword evidence="1" id="KW-1133">Transmembrane helix</keyword>
<dbReference type="WBParaSite" id="ACRNAN_scaffold1560.g29448.t1">
    <property type="protein sequence ID" value="ACRNAN_scaffold1560.g29448.t1"/>
    <property type="gene ID" value="ACRNAN_scaffold1560.g29448"/>
</dbReference>
<keyword evidence="1" id="KW-0472">Membrane</keyword>
<evidence type="ECO:0000313" key="3">
    <source>
        <dbReference type="WBParaSite" id="ACRNAN_scaffold1560.g29448.t1"/>
    </source>
</evidence>
<accession>A0A914CWL3</accession>
<dbReference type="AlphaFoldDB" id="A0A914CWL3"/>
<evidence type="ECO:0000313" key="2">
    <source>
        <dbReference type="Proteomes" id="UP000887540"/>
    </source>
</evidence>
<evidence type="ECO:0000256" key="1">
    <source>
        <dbReference type="SAM" id="Phobius"/>
    </source>
</evidence>
<keyword evidence="2" id="KW-1185">Reference proteome</keyword>
<dbReference type="SUPFAM" id="SSF103473">
    <property type="entry name" value="MFS general substrate transporter"/>
    <property type="match status" value="1"/>
</dbReference>
<name>A0A914CWL3_9BILA</name>
<dbReference type="GO" id="GO:0008028">
    <property type="term" value="F:monocarboxylic acid transmembrane transporter activity"/>
    <property type="evidence" value="ECO:0007669"/>
    <property type="project" value="TreeGrafter"/>
</dbReference>
<protein>
    <submittedName>
        <fullName evidence="3">Uncharacterized protein</fullName>
    </submittedName>
</protein>
<dbReference type="PANTHER" id="PTHR11360:SF284">
    <property type="entry name" value="EG:103B4.3 PROTEIN-RELATED"/>
    <property type="match status" value="1"/>
</dbReference>
<dbReference type="InterPro" id="IPR050327">
    <property type="entry name" value="Proton-linked_MCT"/>
</dbReference>
<dbReference type="Proteomes" id="UP000887540">
    <property type="component" value="Unplaced"/>
</dbReference>
<feature type="transmembrane region" description="Helical" evidence="1">
    <location>
        <begin position="40"/>
        <end position="62"/>
    </location>
</feature>
<sequence length="103" mass="11235">MWFIPKIYRFLKERRFAMTGGAVGGRKPTGFKPIALDGGYGWFVVLGSFLIHVFTDGFVYSFGVIAETLVEEFHGTNTQVSLILSLLTGLMLATGPLASAICN</sequence>